<dbReference type="Proteomes" id="UP001226084">
    <property type="component" value="Unassembled WGS sequence"/>
</dbReference>
<name>A0AAP5AJF0_9GAMM</name>
<dbReference type="InterPro" id="IPR013217">
    <property type="entry name" value="Methyltransf_12"/>
</dbReference>
<dbReference type="GO" id="GO:0032259">
    <property type="term" value="P:methylation"/>
    <property type="evidence" value="ECO:0007669"/>
    <property type="project" value="UniProtKB-KW"/>
</dbReference>
<dbReference type="EMBL" id="JAUTAS010000001">
    <property type="protein sequence ID" value="MDQ1108613.1"/>
    <property type="molecule type" value="Genomic_DNA"/>
</dbReference>
<sequence>MSTFKDPSAVSSYQQTAQAKVPGMAALHRMAHILLAESVPPTGEVLVLGAGGGLELDAFAKAQPSWRFVGVDPSLPMLELARETLGANASRALLLEGLIEDAPVREFDGAACLLTLHFLDPDTRLQTLRGLLQRLRPGGVLVVAHHSYAPEARIRWLRRSAALASINGVLDERDEASVAVMADKLPAISEEDEVALMEAAGFIDVELFYAALSFRGWVARRPY</sequence>
<organism evidence="2 3">
    <name type="scientific">Stenotrophomonas rhizophila</name>
    <dbReference type="NCBI Taxonomy" id="216778"/>
    <lineage>
        <taxon>Bacteria</taxon>
        <taxon>Pseudomonadati</taxon>
        <taxon>Pseudomonadota</taxon>
        <taxon>Gammaproteobacteria</taxon>
        <taxon>Lysobacterales</taxon>
        <taxon>Lysobacteraceae</taxon>
        <taxon>Stenotrophomonas</taxon>
    </lineage>
</organism>
<dbReference type="EC" id="2.1.1.-" evidence="2"/>
<accession>A0AAP5AJF0</accession>
<dbReference type="GO" id="GO:0008168">
    <property type="term" value="F:methyltransferase activity"/>
    <property type="evidence" value="ECO:0007669"/>
    <property type="project" value="UniProtKB-KW"/>
</dbReference>
<evidence type="ECO:0000313" key="2">
    <source>
        <dbReference type="EMBL" id="MDQ1108613.1"/>
    </source>
</evidence>
<dbReference type="InterPro" id="IPR029063">
    <property type="entry name" value="SAM-dependent_MTases_sf"/>
</dbReference>
<evidence type="ECO:0000259" key="1">
    <source>
        <dbReference type="Pfam" id="PF08242"/>
    </source>
</evidence>
<dbReference type="RefSeq" id="WP_307106961.1">
    <property type="nucleotide sequence ID" value="NZ_JAUTAS010000001.1"/>
</dbReference>
<dbReference type="PANTHER" id="PTHR43464">
    <property type="entry name" value="METHYLTRANSFERASE"/>
    <property type="match status" value="1"/>
</dbReference>
<dbReference type="Gene3D" id="3.40.50.150">
    <property type="entry name" value="Vaccinia Virus protein VP39"/>
    <property type="match status" value="1"/>
</dbReference>
<feature type="domain" description="Methyltransferase type 12" evidence="1">
    <location>
        <begin position="46"/>
        <end position="141"/>
    </location>
</feature>
<dbReference type="PANTHER" id="PTHR43464:SF58">
    <property type="entry name" value="BLR7975 PROTEIN"/>
    <property type="match status" value="1"/>
</dbReference>
<keyword evidence="2" id="KW-0489">Methyltransferase</keyword>
<evidence type="ECO:0000313" key="3">
    <source>
        <dbReference type="Proteomes" id="UP001226084"/>
    </source>
</evidence>
<reference evidence="2" key="1">
    <citation type="submission" date="2023-07" db="EMBL/GenBank/DDBJ databases">
        <title>Functional and genomic diversity of the sorghum phyllosphere microbiome.</title>
        <authorList>
            <person name="Shade A."/>
        </authorList>
    </citation>
    <scope>NUCLEOTIDE SEQUENCE</scope>
    <source>
        <strain evidence="2">SORGH_AS_0457</strain>
    </source>
</reference>
<gene>
    <name evidence="2" type="ORF">QE424_001772</name>
</gene>
<dbReference type="SUPFAM" id="SSF53335">
    <property type="entry name" value="S-adenosyl-L-methionine-dependent methyltransferases"/>
    <property type="match status" value="1"/>
</dbReference>
<protein>
    <submittedName>
        <fullName evidence="2">tRNA (Cmo5U34)-methyltransferase</fullName>
        <ecNumber evidence="2">2.1.1.-</ecNumber>
    </submittedName>
</protein>
<proteinExistence type="predicted"/>
<dbReference type="AlphaFoldDB" id="A0AAP5AJF0"/>
<dbReference type="Pfam" id="PF08242">
    <property type="entry name" value="Methyltransf_12"/>
    <property type="match status" value="1"/>
</dbReference>
<comment type="caution">
    <text evidence="2">The sequence shown here is derived from an EMBL/GenBank/DDBJ whole genome shotgun (WGS) entry which is preliminary data.</text>
</comment>
<keyword evidence="2" id="KW-0808">Transferase</keyword>
<dbReference type="CDD" id="cd02440">
    <property type="entry name" value="AdoMet_MTases"/>
    <property type="match status" value="1"/>
</dbReference>